<evidence type="ECO:0000256" key="4">
    <source>
        <dbReference type="ARBA" id="ARBA00022989"/>
    </source>
</evidence>
<dbReference type="EMBL" id="CP102453">
    <property type="protein sequence ID" value="UUX33850.1"/>
    <property type="molecule type" value="Genomic_DNA"/>
</dbReference>
<evidence type="ECO:0000256" key="6">
    <source>
        <dbReference type="SAM" id="Phobius"/>
    </source>
</evidence>
<comment type="subcellular location">
    <subcellularLocation>
        <location evidence="1">Cell membrane</location>
        <topology evidence="1">Multi-pass membrane protein</topology>
    </subcellularLocation>
</comment>
<organism evidence="7 8">
    <name type="scientific">Fundicoccus culcitae</name>
    <dbReference type="NCBI Taxonomy" id="2969821"/>
    <lineage>
        <taxon>Bacteria</taxon>
        <taxon>Bacillati</taxon>
        <taxon>Bacillota</taxon>
        <taxon>Bacilli</taxon>
        <taxon>Lactobacillales</taxon>
        <taxon>Aerococcaceae</taxon>
        <taxon>Fundicoccus</taxon>
    </lineage>
</organism>
<reference evidence="7 8" key="1">
    <citation type="submission" date="2022-08" db="EMBL/GenBank/DDBJ databases">
        <title>Aerococcaceae sp. nov isolated from spoiled eye mask.</title>
        <authorList>
            <person name="Zhou G."/>
            <person name="Xie X.-B."/>
            <person name="Shi Q.-S."/>
            <person name="Wang Y.-S."/>
            <person name="Wen X."/>
            <person name="Peng H."/>
            <person name="Yang X.-J."/>
            <person name="Tao H.-B."/>
            <person name="Huang X.-M."/>
        </authorList>
    </citation>
    <scope>NUCLEOTIDE SEQUENCE [LARGE SCALE GENOMIC DNA]</scope>
    <source>
        <strain evidence="8">DM20194951</strain>
    </source>
</reference>
<feature type="transmembrane region" description="Helical" evidence="6">
    <location>
        <begin position="324"/>
        <end position="343"/>
    </location>
</feature>
<keyword evidence="3 6" id="KW-0812">Transmembrane</keyword>
<sequence>MKHFLKRLVGFSLGPILGAIISLIQVPILNRLLGVNEVGKAYLFQSLIVIIPTYIYFGLDQAYTREYHLYKNKRQLMQLATLIPMIAGVILFIIAIGFDQNISMWLFEDPQYYYIVWYSGVWVLATVLERFLLLTIRMEEKAIEYSMFNFLLKLGTFVVSIGLALLGWRDFKVIVYGLIFGQLFGDLILFIRYRDFLNLTDFEMDLPLLKKMLAFGIPLMIATSLSSSLTAIDNIFIKQYTTSKELGIYNSAIKIINVIGIVKTAFTSFWVPTAYRWYEERKSLKHFKFISDIVLLGLTIIFYGILIFKPVMVFLAGGEEYSDVQYIIGLLSFPHIMYTLSETTTLGIVFSRRTYLNILVSLAAFIPSILINMTLTPTLGYRGAALASFASYIMFYLARTYLSKRTGFYFGQRKQLISIALMGFVAILNAFPIEHIGWINVVFIFLTLAVQTSTIKDAISIRNNPSEWDFD</sequence>
<dbReference type="RefSeq" id="WP_313793353.1">
    <property type="nucleotide sequence ID" value="NZ_CP102453.1"/>
</dbReference>
<feature type="transmembrane region" description="Helical" evidence="6">
    <location>
        <begin position="293"/>
        <end position="318"/>
    </location>
</feature>
<accession>A0ABY5P5G3</accession>
<feature type="transmembrane region" description="Helical" evidence="6">
    <location>
        <begin position="41"/>
        <end position="59"/>
    </location>
</feature>
<feature type="transmembrane region" description="Helical" evidence="6">
    <location>
        <begin position="252"/>
        <end position="272"/>
    </location>
</feature>
<dbReference type="Pfam" id="PF01943">
    <property type="entry name" value="Polysacc_synt"/>
    <property type="match status" value="1"/>
</dbReference>
<feature type="transmembrane region" description="Helical" evidence="6">
    <location>
        <begin position="145"/>
        <end position="167"/>
    </location>
</feature>
<keyword evidence="4 6" id="KW-1133">Transmembrane helix</keyword>
<evidence type="ECO:0000313" key="7">
    <source>
        <dbReference type="EMBL" id="UUX33850.1"/>
    </source>
</evidence>
<feature type="transmembrane region" description="Helical" evidence="6">
    <location>
        <begin position="381"/>
        <end position="402"/>
    </location>
</feature>
<dbReference type="InterPro" id="IPR002797">
    <property type="entry name" value="Polysacc_synth"/>
</dbReference>
<feature type="transmembrane region" description="Helical" evidence="6">
    <location>
        <begin position="173"/>
        <end position="191"/>
    </location>
</feature>
<keyword evidence="2" id="KW-1003">Cell membrane</keyword>
<dbReference type="PANTHER" id="PTHR30250">
    <property type="entry name" value="PST FAMILY PREDICTED COLANIC ACID TRANSPORTER"/>
    <property type="match status" value="1"/>
</dbReference>
<feature type="transmembrane region" description="Helical" evidence="6">
    <location>
        <begin position="414"/>
        <end position="431"/>
    </location>
</feature>
<evidence type="ECO:0000313" key="8">
    <source>
        <dbReference type="Proteomes" id="UP001315967"/>
    </source>
</evidence>
<proteinExistence type="predicted"/>
<evidence type="ECO:0000256" key="2">
    <source>
        <dbReference type="ARBA" id="ARBA00022475"/>
    </source>
</evidence>
<keyword evidence="5 6" id="KW-0472">Membrane</keyword>
<keyword evidence="8" id="KW-1185">Reference proteome</keyword>
<evidence type="ECO:0000256" key="1">
    <source>
        <dbReference type="ARBA" id="ARBA00004651"/>
    </source>
</evidence>
<evidence type="ECO:0000256" key="5">
    <source>
        <dbReference type="ARBA" id="ARBA00023136"/>
    </source>
</evidence>
<feature type="transmembrane region" description="Helical" evidence="6">
    <location>
        <begin position="7"/>
        <end position="29"/>
    </location>
</feature>
<feature type="transmembrane region" description="Helical" evidence="6">
    <location>
        <begin position="212"/>
        <end position="232"/>
    </location>
</feature>
<feature type="transmembrane region" description="Helical" evidence="6">
    <location>
        <begin position="355"/>
        <end position="375"/>
    </location>
</feature>
<protein>
    <submittedName>
        <fullName evidence="7">Oligosaccharide flippase family protein</fullName>
    </submittedName>
</protein>
<dbReference type="PANTHER" id="PTHR30250:SF11">
    <property type="entry name" value="O-ANTIGEN TRANSPORTER-RELATED"/>
    <property type="match status" value="1"/>
</dbReference>
<feature type="transmembrane region" description="Helical" evidence="6">
    <location>
        <begin position="113"/>
        <end position="133"/>
    </location>
</feature>
<dbReference type="Proteomes" id="UP001315967">
    <property type="component" value="Chromosome"/>
</dbReference>
<gene>
    <name evidence="7" type="ORF">NRE15_13340</name>
</gene>
<dbReference type="InterPro" id="IPR050833">
    <property type="entry name" value="Poly_Biosynth_Transport"/>
</dbReference>
<evidence type="ECO:0000256" key="3">
    <source>
        <dbReference type="ARBA" id="ARBA00022692"/>
    </source>
</evidence>
<name>A0ABY5P5G3_9LACT</name>
<feature type="transmembrane region" description="Helical" evidence="6">
    <location>
        <begin position="79"/>
        <end position="98"/>
    </location>
</feature>